<reference evidence="2 3" key="1">
    <citation type="submission" date="2015-11" db="EMBL/GenBank/DDBJ databases">
        <title>Exploring the genomic traits of fungus-feeding bacterial genus Collimonas.</title>
        <authorList>
            <person name="Song C."/>
            <person name="Schmidt R."/>
            <person name="de Jager V."/>
            <person name="Krzyzanowska D."/>
            <person name="Jongedijk E."/>
            <person name="Cankar K."/>
            <person name="Beekwilder J."/>
            <person name="van Veen A."/>
            <person name="de Boer W."/>
            <person name="van Veen J.A."/>
            <person name="Garbeva P."/>
        </authorList>
    </citation>
    <scope>NUCLEOTIDE SEQUENCE [LARGE SCALE GENOMIC DNA]</scope>
    <source>
        <strain evidence="2 3">Ter291</strain>
    </source>
</reference>
<dbReference type="Proteomes" id="UP000074914">
    <property type="component" value="Chromosome"/>
</dbReference>
<dbReference type="Pfam" id="PF07963">
    <property type="entry name" value="N_methyl"/>
    <property type="match status" value="1"/>
</dbReference>
<dbReference type="EMBL" id="CP013236">
    <property type="protein sequence ID" value="AMP16575.1"/>
    <property type="molecule type" value="Genomic_DNA"/>
</dbReference>
<keyword evidence="1" id="KW-0472">Membrane</keyword>
<proteinExistence type="predicted"/>
<gene>
    <name evidence="2" type="primary">pilV</name>
    <name evidence="2" type="ORF">CPter291_4349</name>
</gene>
<evidence type="ECO:0000256" key="1">
    <source>
        <dbReference type="SAM" id="Phobius"/>
    </source>
</evidence>
<dbReference type="NCBIfam" id="TIGR02523">
    <property type="entry name" value="type_IV_pilV"/>
    <property type="match status" value="1"/>
</dbReference>
<sequence length="199" mass="20903">MAFLNYKPSRKNKRQRGVGMIEVLVSITISAFALLGLAGLQVASLRYQKVANFRSLASQYAADMADRIRANASAVTTSATSANYATYDTSSDQYSTSPPSTAPACDGAVAVCGTSQAVATKDIYDWRVALNTALAGGWGTITQPAANPLNLTNPITITIYYNEPDKKLGGTTDPNCVASVLPSGVDPTAIRCVTTTVLP</sequence>
<keyword evidence="1" id="KW-0812">Transmembrane</keyword>
<dbReference type="RefSeq" id="WP_062118619.1">
    <property type="nucleotide sequence ID" value="NZ_CP013236.1"/>
</dbReference>
<keyword evidence="3" id="KW-1185">Reference proteome</keyword>
<evidence type="ECO:0000313" key="2">
    <source>
        <dbReference type="EMBL" id="AMP16575.1"/>
    </source>
</evidence>
<protein>
    <submittedName>
        <fullName evidence="2">Type IV pilus modification protein PilV</fullName>
    </submittedName>
</protein>
<dbReference type="InterPro" id="IPR013362">
    <property type="entry name" value="Pilus_4_PilV"/>
</dbReference>
<keyword evidence="1" id="KW-1133">Transmembrane helix</keyword>
<dbReference type="InterPro" id="IPR012902">
    <property type="entry name" value="N_methyl_site"/>
</dbReference>
<feature type="transmembrane region" description="Helical" evidence="1">
    <location>
        <begin position="21"/>
        <end position="40"/>
    </location>
</feature>
<name>A0ABM5ZBW4_9BURK</name>
<organism evidence="2 3">
    <name type="scientific">Collimonas pratensis</name>
    <dbReference type="NCBI Taxonomy" id="279113"/>
    <lineage>
        <taxon>Bacteria</taxon>
        <taxon>Pseudomonadati</taxon>
        <taxon>Pseudomonadota</taxon>
        <taxon>Betaproteobacteria</taxon>
        <taxon>Burkholderiales</taxon>
        <taxon>Oxalobacteraceae</taxon>
        <taxon>Collimonas</taxon>
    </lineage>
</organism>
<evidence type="ECO:0000313" key="3">
    <source>
        <dbReference type="Proteomes" id="UP000074914"/>
    </source>
</evidence>
<accession>A0ABM5ZBW4</accession>